<dbReference type="InterPro" id="IPR049898">
    <property type="entry name" value="MARR_BRCT_CHROMO"/>
</dbReference>
<reference evidence="3" key="1">
    <citation type="submission" date="2021-04" db="EMBL/GenBank/DDBJ databases">
        <authorList>
            <consortium name="Molecular Ecology Group"/>
        </authorList>
    </citation>
    <scope>NUCLEOTIDE SEQUENCE</scope>
</reference>
<dbReference type="PANTHER" id="PTHR15381:SF1">
    <property type="entry name" value="CHONDROITIN SULFATE PROTEOGLYCAN 5"/>
    <property type="match status" value="1"/>
</dbReference>
<dbReference type="EMBL" id="CAJHNH020004334">
    <property type="protein sequence ID" value="CAG5130901.1"/>
    <property type="molecule type" value="Genomic_DNA"/>
</dbReference>
<dbReference type="OrthoDB" id="118550at2759"/>
<comment type="caution">
    <text evidence="3">The sequence shown here is derived from an EMBL/GenBank/DDBJ whole genome shotgun (WGS) entry which is preliminary data.</text>
</comment>
<feature type="non-terminal residue" evidence="3">
    <location>
        <position position="207"/>
    </location>
</feature>
<name>A0A8S3ZX47_9EUPU</name>
<dbReference type="InterPro" id="IPR032450">
    <property type="entry name" value="SMARCC_N"/>
</dbReference>
<dbReference type="InterPro" id="IPR036420">
    <property type="entry name" value="BRCT_dom_sf"/>
</dbReference>
<dbReference type="Pfam" id="PF16496">
    <property type="entry name" value="SWIRM-assoc_2"/>
    <property type="match status" value="1"/>
</dbReference>
<evidence type="ECO:0000313" key="4">
    <source>
        <dbReference type="Proteomes" id="UP000678393"/>
    </source>
</evidence>
<proteinExistence type="predicted"/>
<organism evidence="3 4">
    <name type="scientific">Candidula unifasciata</name>
    <dbReference type="NCBI Taxonomy" id="100452"/>
    <lineage>
        <taxon>Eukaryota</taxon>
        <taxon>Metazoa</taxon>
        <taxon>Spiralia</taxon>
        <taxon>Lophotrochozoa</taxon>
        <taxon>Mollusca</taxon>
        <taxon>Gastropoda</taxon>
        <taxon>Heterobranchia</taxon>
        <taxon>Euthyneura</taxon>
        <taxon>Panpulmonata</taxon>
        <taxon>Eupulmonata</taxon>
        <taxon>Stylommatophora</taxon>
        <taxon>Helicina</taxon>
        <taxon>Helicoidea</taxon>
        <taxon>Geomitridae</taxon>
        <taxon>Candidula</taxon>
    </lineage>
</organism>
<evidence type="ECO:0000259" key="2">
    <source>
        <dbReference type="PROSITE" id="PS52032"/>
    </source>
</evidence>
<accession>A0A8S3ZX47</accession>
<dbReference type="Proteomes" id="UP000678393">
    <property type="component" value="Unassembled WGS sequence"/>
</dbReference>
<feature type="region of interest" description="Disordered" evidence="1">
    <location>
        <begin position="188"/>
        <end position="207"/>
    </location>
</feature>
<protein>
    <recommendedName>
        <fullName evidence="2">Chromo domain-containing protein</fullName>
    </recommendedName>
</protein>
<dbReference type="PROSITE" id="PS52032">
    <property type="entry name" value="MARR_BRCT_CHROMO"/>
    <property type="match status" value="1"/>
</dbReference>
<dbReference type="PANTHER" id="PTHR15381">
    <property type="entry name" value="CHONDROITIN SULFATE PROTEOGLYCAN 5 -RELATED"/>
    <property type="match status" value="1"/>
</dbReference>
<keyword evidence="4" id="KW-1185">Reference proteome</keyword>
<dbReference type="GO" id="GO:0048858">
    <property type="term" value="P:cell projection morphogenesis"/>
    <property type="evidence" value="ECO:0007669"/>
    <property type="project" value="TreeGrafter"/>
</dbReference>
<evidence type="ECO:0000256" key="1">
    <source>
        <dbReference type="SAM" id="MobiDB-lite"/>
    </source>
</evidence>
<feature type="domain" description="Chromo" evidence="2">
    <location>
        <begin position="1"/>
        <end position="200"/>
    </location>
</feature>
<dbReference type="SUPFAM" id="SSF52113">
    <property type="entry name" value="BRCT domain"/>
    <property type="match status" value="1"/>
</dbReference>
<gene>
    <name evidence="3" type="ORF">CUNI_LOCUS16459</name>
</gene>
<dbReference type="Gene3D" id="3.40.50.10190">
    <property type="entry name" value="BRCT domain"/>
    <property type="match status" value="1"/>
</dbReference>
<evidence type="ECO:0000313" key="3">
    <source>
        <dbReference type="EMBL" id="CAG5130901.1"/>
    </source>
</evidence>
<dbReference type="GO" id="GO:0045202">
    <property type="term" value="C:synapse"/>
    <property type="evidence" value="ECO:0007669"/>
    <property type="project" value="TreeGrafter"/>
</dbReference>
<dbReference type="AlphaFoldDB" id="A0A8S3ZX47"/>
<sequence>MRIFMDFKPGSSLCQFFQAVFKFKTELGWRRFDFQSPSRMDRNIEMFLQAEKALIQSKHLVLPHIYIRPDVDKLLVPKLRDIIKRHQGVLVDDPEAATHVVYTIPQNPPSQEEEYFRPTFRRDRSYGIHWWYYPDSYDSWVSDVNIDYDMEHSQPPEVWEVSARWLLDLEEFNEWMNEEDYLIEDEFSNGEGKKPKKAGKVRLTVDD</sequence>